<dbReference type="PANTHER" id="PTHR43519:SF1">
    <property type="entry name" value="ATP-DEPENDENT RNA HELICASE HRPB"/>
    <property type="match status" value="1"/>
</dbReference>
<feature type="domain" description="Helicase ATP-binding" evidence="6">
    <location>
        <begin position="17"/>
        <end position="181"/>
    </location>
</feature>
<protein>
    <submittedName>
        <fullName evidence="8">ATP-dependent helicase HrpB</fullName>
    </submittedName>
</protein>
<feature type="region of interest" description="Disordered" evidence="5">
    <location>
        <begin position="838"/>
        <end position="862"/>
    </location>
</feature>
<dbReference type="Proteomes" id="UP000202259">
    <property type="component" value="Chromosome"/>
</dbReference>
<dbReference type="Gene3D" id="3.40.50.300">
    <property type="entry name" value="P-loop containing nucleotide triphosphate hydrolases"/>
    <property type="match status" value="2"/>
</dbReference>
<organism evidence="8 9">
    <name type="scientific">Cognaticolwellia beringensis</name>
    <dbReference type="NCBI Taxonomy" id="1967665"/>
    <lineage>
        <taxon>Bacteria</taxon>
        <taxon>Pseudomonadati</taxon>
        <taxon>Pseudomonadota</taxon>
        <taxon>Gammaproteobacteria</taxon>
        <taxon>Alteromonadales</taxon>
        <taxon>Colwelliaceae</taxon>
        <taxon>Cognaticolwellia</taxon>
    </lineage>
</organism>
<keyword evidence="9" id="KW-1185">Reference proteome</keyword>
<name>A0A222GDR8_9GAMM</name>
<dbReference type="SMART" id="SM00487">
    <property type="entry name" value="DEXDc"/>
    <property type="match status" value="1"/>
</dbReference>
<sequence>MLTAKKLPIDDIKDDVIAALNQYQTLLLTAPPGAGKSTCLPLWLLDLACLSDQKIYLLQPRRLAAKNIACYLAQQLGENVGETVGYRLRNESKTSKNTRLEVITEGILTQIIQHDAELSGCGLVVFDEFHERSLNADLAFALTRDIQQGLREDLKILLMSATLATQAINQQLPDAIALESKGRSYPVDISYQAPSNARFWRQHALSVLKSVVNAHQGSILMFLPGTGDIRYLAEQLQPFMPENMTLCPLYGELSLQQQQQAIAPAPRDHHKLVLATNIAETSLTIEGVDLVIDSGLENVAIYDVQTLNNKLSQRSIAKSSAIQRAGRAGRLQAGHCIRLYSKDDFERRNEQSGSEIQQADLLPMLMEVARWGANACAQLPMIEMPNAKNEQLAWQELTDLGLVSAQHQLTGDGKLAAAFPCHPRFAKMLLAAAQLEQSQQVEHLLTLACLYAALLEERDIFSAEQRADNCDITQRIIQLLQQAKKPQHLRIIQQAQRLYRVANQQHSHINNNKTAGSANTTKRFCNNATQLPLQCSGLLLMLAYPERLAKQRDHQGNYLTAYGKGLVMSNNDALADKKYLVAVQFFQRQQTLAIALAAEISLSQALNWQVVEVASKTQLHFDHKQNRIRCANQQVIGSLVISEENTRQKLSAELLVECWCQQIRKRGLSWLKFDEQTQQLLLRWRWLNQTQNHLAFENVSETHLLTTLEQWLGPYLADIISKAQLDKLNFSEVLLTQLSYQQQQIFNQLAPSYFTGPTGRKCKIRYSLDQAPIVSLPMQELYGVSITPSVGDKNHNSQVALIIELLSPAQRPIQITQDLVAFWQGSYREVQKDMRSKYPKHFWPDDPANAQATRKTKRHIKG</sequence>
<evidence type="ECO:0000259" key="7">
    <source>
        <dbReference type="PROSITE" id="PS51194"/>
    </source>
</evidence>
<dbReference type="PIRSF" id="PIRSF005496">
    <property type="entry name" value="ATP_hel_hrpB"/>
    <property type="match status" value="1"/>
</dbReference>
<reference evidence="8 9" key="1">
    <citation type="submission" date="2017-08" db="EMBL/GenBank/DDBJ databases">
        <title>Complete genome of Colwellia sp. NB097-1, a psychrophile bacterium ioslated from Bering Sea.</title>
        <authorList>
            <person name="Chen X."/>
        </authorList>
    </citation>
    <scope>NUCLEOTIDE SEQUENCE [LARGE SCALE GENOMIC DNA]</scope>
    <source>
        <strain evidence="8 9">NB097-1</strain>
    </source>
</reference>
<accession>A0A222GDR8</accession>
<dbReference type="PANTHER" id="PTHR43519">
    <property type="entry name" value="ATP-DEPENDENT RNA HELICASE HRPB"/>
    <property type="match status" value="1"/>
</dbReference>
<dbReference type="PROSITE" id="PS51192">
    <property type="entry name" value="HELICASE_ATP_BIND_1"/>
    <property type="match status" value="1"/>
</dbReference>
<keyword evidence="3 8" id="KW-0347">Helicase</keyword>
<dbReference type="OrthoDB" id="9805617at2"/>
<dbReference type="CDD" id="cd18791">
    <property type="entry name" value="SF2_C_RHA"/>
    <property type="match status" value="1"/>
</dbReference>
<dbReference type="InterPro" id="IPR049614">
    <property type="entry name" value="HrpB_DEXH"/>
</dbReference>
<dbReference type="InterPro" id="IPR013689">
    <property type="entry name" value="RNA_helicase_ATP-dep_HrpB_C"/>
</dbReference>
<dbReference type="PROSITE" id="PS51194">
    <property type="entry name" value="HELICASE_CTER"/>
    <property type="match status" value="1"/>
</dbReference>
<dbReference type="CDD" id="cd17990">
    <property type="entry name" value="DEXHc_HrpB"/>
    <property type="match status" value="1"/>
</dbReference>
<feature type="domain" description="Helicase C-terminal" evidence="7">
    <location>
        <begin position="207"/>
        <end position="372"/>
    </location>
</feature>
<gene>
    <name evidence="8" type="primary">hrpB</name>
    <name evidence="8" type="ORF">B5D82_11490</name>
</gene>
<proteinExistence type="predicted"/>
<dbReference type="EMBL" id="CP020465">
    <property type="protein sequence ID" value="ASP49990.1"/>
    <property type="molecule type" value="Genomic_DNA"/>
</dbReference>
<keyword evidence="1" id="KW-0547">Nucleotide-binding</keyword>
<keyword evidence="4" id="KW-0067">ATP-binding</keyword>
<dbReference type="Pfam" id="PF00270">
    <property type="entry name" value="DEAD"/>
    <property type="match status" value="1"/>
</dbReference>
<evidence type="ECO:0000313" key="8">
    <source>
        <dbReference type="EMBL" id="ASP49990.1"/>
    </source>
</evidence>
<evidence type="ECO:0000256" key="4">
    <source>
        <dbReference type="ARBA" id="ARBA00022840"/>
    </source>
</evidence>
<dbReference type="GO" id="GO:0016787">
    <property type="term" value="F:hydrolase activity"/>
    <property type="evidence" value="ECO:0007669"/>
    <property type="project" value="UniProtKB-KW"/>
</dbReference>
<dbReference type="InterPro" id="IPR011545">
    <property type="entry name" value="DEAD/DEAH_box_helicase_dom"/>
</dbReference>
<dbReference type="FunFam" id="3.40.50.300:FF:002125">
    <property type="entry name" value="ATP-dependent helicase HrpB"/>
    <property type="match status" value="1"/>
</dbReference>
<dbReference type="Pfam" id="PF00271">
    <property type="entry name" value="Helicase_C"/>
    <property type="match status" value="1"/>
</dbReference>
<dbReference type="KEGG" id="cber:B5D82_11490"/>
<dbReference type="AlphaFoldDB" id="A0A222GDR8"/>
<evidence type="ECO:0000256" key="5">
    <source>
        <dbReference type="SAM" id="MobiDB-lite"/>
    </source>
</evidence>
<dbReference type="InterPro" id="IPR007502">
    <property type="entry name" value="Helicase-assoc_dom"/>
</dbReference>
<dbReference type="InterPro" id="IPR001650">
    <property type="entry name" value="Helicase_C-like"/>
</dbReference>
<dbReference type="GO" id="GO:0005524">
    <property type="term" value="F:ATP binding"/>
    <property type="evidence" value="ECO:0007669"/>
    <property type="project" value="UniProtKB-KW"/>
</dbReference>
<dbReference type="GO" id="GO:0003676">
    <property type="term" value="F:nucleic acid binding"/>
    <property type="evidence" value="ECO:0007669"/>
    <property type="project" value="InterPro"/>
</dbReference>
<evidence type="ECO:0000313" key="9">
    <source>
        <dbReference type="Proteomes" id="UP000202259"/>
    </source>
</evidence>
<dbReference type="InterPro" id="IPR010225">
    <property type="entry name" value="HrpB"/>
</dbReference>
<dbReference type="Gene3D" id="1.20.120.1080">
    <property type="match status" value="1"/>
</dbReference>
<dbReference type="InterPro" id="IPR014001">
    <property type="entry name" value="Helicase_ATP-bd"/>
</dbReference>
<dbReference type="SMART" id="SM00847">
    <property type="entry name" value="HA2"/>
    <property type="match status" value="1"/>
</dbReference>
<dbReference type="GO" id="GO:0004386">
    <property type="term" value="F:helicase activity"/>
    <property type="evidence" value="ECO:0007669"/>
    <property type="project" value="UniProtKB-KW"/>
</dbReference>
<dbReference type="Pfam" id="PF08482">
    <property type="entry name" value="HrpB_C"/>
    <property type="match status" value="1"/>
</dbReference>
<evidence type="ECO:0000256" key="2">
    <source>
        <dbReference type="ARBA" id="ARBA00022801"/>
    </source>
</evidence>
<evidence type="ECO:0000256" key="3">
    <source>
        <dbReference type="ARBA" id="ARBA00022806"/>
    </source>
</evidence>
<dbReference type="SUPFAM" id="SSF52540">
    <property type="entry name" value="P-loop containing nucleoside triphosphate hydrolases"/>
    <property type="match status" value="1"/>
</dbReference>
<dbReference type="InterPro" id="IPR027417">
    <property type="entry name" value="P-loop_NTPase"/>
</dbReference>
<dbReference type="NCBIfam" id="TIGR01970">
    <property type="entry name" value="DEAH_box_HrpB"/>
    <property type="match status" value="1"/>
</dbReference>
<keyword evidence="2" id="KW-0378">Hydrolase</keyword>
<evidence type="ECO:0000256" key="1">
    <source>
        <dbReference type="ARBA" id="ARBA00022741"/>
    </source>
</evidence>
<evidence type="ECO:0000259" key="6">
    <source>
        <dbReference type="PROSITE" id="PS51192"/>
    </source>
</evidence>
<dbReference type="SMART" id="SM00490">
    <property type="entry name" value="HELICc"/>
    <property type="match status" value="1"/>
</dbReference>